<name>A0ABV5KYT9_9BACL</name>
<evidence type="ECO:0000256" key="1">
    <source>
        <dbReference type="ARBA" id="ARBA00004651"/>
    </source>
</evidence>
<dbReference type="EMBL" id="JBHMDO010000047">
    <property type="protein sequence ID" value="MFB9330351.1"/>
    <property type="molecule type" value="Genomic_DNA"/>
</dbReference>
<feature type="transmembrane region" description="Helical" evidence="8">
    <location>
        <begin position="416"/>
        <end position="435"/>
    </location>
</feature>
<comment type="similarity">
    <text evidence="2">Belongs to the major facilitator superfamily. EmrB family.</text>
</comment>
<feature type="transmembrane region" description="Helical" evidence="8">
    <location>
        <begin position="222"/>
        <end position="240"/>
    </location>
</feature>
<keyword evidence="11" id="KW-1185">Reference proteome</keyword>
<dbReference type="Gene3D" id="1.20.1720.10">
    <property type="entry name" value="Multidrug resistance protein D"/>
    <property type="match status" value="1"/>
</dbReference>
<dbReference type="PANTHER" id="PTHR42718:SF9">
    <property type="entry name" value="MAJOR FACILITATOR SUPERFAMILY MULTIDRUG TRANSPORTER MFSC"/>
    <property type="match status" value="1"/>
</dbReference>
<keyword evidence="5 8" id="KW-0812">Transmembrane</keyword>
<evidence type="ECO:0000256" key="6">
    <source>
        <dbReference type="ARBA" id="ARBA00022989"/>
    </source>
</evidence>
<feature type="transmembrane region" description="Helical" evidence="8">
    <location>
        <begin position="283"/>
        <end position="307"/>
    </location>
</feature>
<dbReference type="Pfam" id="PF07690">
    <property type="entry name" value="MFS_1"/>
    <property type="match status" value="1"/>
</dbReference>
<keyword evidence="3" id="KW-0813">Transport</keyword>
<sequence length="510" mass="54972">MTSGIGGAAVAPQAPAVLRELKEPSPYYWRTLMTLIIGSFIGIYHVVSLNVALPGFMAIFGAELSTVQWLVTGFTLATGIIAPLSGYFGDKWSNKTLFLSSLAGLTISSVLCALAWNIYALIAFRILQGICCGLIQPVSLTMLYQTVPAEKRSLAVSLWSASGILGPALAPTISGWLQGYNWHWMFVVMLPLSLATMWYGWRHLPVGGQASRRRADWTGITLAVIASLALLLLFGNVHTWGWESPLAIGFLCTGLAAAAGFIRHELRSTEPLLQLRLFRLRMFTASLGASVVLIIGLYSGIYFIPLYLQHIHAMTSLEVGLLLLPPAMCLGVATLLSGKLYARSGPVPLVVAGAVLLAWASWQFSRLTPDTPDGYVMLWMSVRYVGVGLSMTPAMNAGMGAVSHELAGDASALINWLRQVFGALGLGLFTSLFYARFAAHERELADSANEWSAERLHETAYTMGINDAFLVAGWFGVAAIPLALLLGKRAVWSRRVSAASTSNEGGRSEA</sequence>
<feature type="transmembrane region" description="Helical" evidence="8">
    <location>
        <begin position="67"/>
        <end position="89"/>
    </location>
</feature>
<feature type="domain" description="Major facilitator superfamily (MFS) profile" evidence="9">
    <location>
        <begin position="31"/>
        <end position="491"/>
    </location>
</feature>
<dbReference type="SUPFAM" id="SSF103473">
    <property type="entry name" value="MFS general substrate transporter"/>
    <property type="match status" value="1"/>
</dbReference>
<evidence type="ECO:0000256" key="4">
    <source>
        <dbReference type="ARBA" id="ARBA00022475"/>
    </source>
</evidence>
<comment type="subcellular location">
    <subcellularLocation>
        <location evidence="1">Cell membrane</location>
        <topology evidence="1">Multi-pass membrane protein</topology>
    </subcellularLocation>
</comment>
<dbReference type="InterPro" id="IPR011701">
    <property type="entry name" value="MFS"/>
</dbReference>
<feature type="transmembrane region" description="Helical" evidence="8">
    <location>
        <begin position="27"/>
        <end position="47"/>
    </location>
</feature>
<comment type="caution">
    <text evidence="10">The sequence shown here is derived from an EMBL/GenBank/DDBJ whole genome shotgun (WGS) entry which is preliminary data.</text>
</comment>
<dbReference type="Gene3D" id="1.20.1250.20">
    <property type="entry name" value="MFS general substrate transporter like domains"/>
    <property type="match status" value="1"/>
</dbReference>
<keyword evidence="6 8" id="KW-1133">Transmembrane helix</keyword>
<feature type="transmembrane region" description="Helical" evidence="8">
    <location>
        <begin position="376"/>
        <end position="395"/>
    </location>
</feature>
<dbReference type="RefSeq" id="WP_377501452.1">
    <property type="nucleotide sequence ID" value="NZ_JBHMDO010000047.1"/>
</dbReference>
<accession>A0ABV5KYT9</accession>
<feature type="transmembrane region" description="Helical" evidence="8">
    <location>
        <begin position="319"/>
        <end position="338"/>
    </location>
</feature>
<organism evidence="10 11">
    <name type="scientific">Paenibacillus aurantiacus</name>
    <dbReference type="NCBI Taxonomy" id="1936118"/>
    <lineage>
        <taxon>Bacteria</taxon>
        <taxon>Bacillati</taxon>
        <taxon>Bacillota</taxon>
        <taxon>Bacilli</taxon>
        <taxon>Bacillales</taxon>
        <taxon>Paenibacillaceae</taxon>
        <taxon>Paenibacillus</taxon>
    </lineage>
</organism>
<feature type="transmembrane region" description="Helical" evidence="8">
    <location>
        <begin position="156"/>
        <end position="176"/>
    </location>
</feature>
<gene>
    <name evidence="10" type="ORF">ACFFSY_30770</name>
</gene>
<protein>
    <submittedName>
        <fullName evidence="10">DHA2 family efflux MFS transporter permease subunit</fullName>
    </submittedName>
</protein>
<dbReference type="NCBIfam" id="TIGR00711">
    <property type="entry name" value="efflux_EmrB"/>
    <property type="match status" value="1"/>
</dbReference>
<feature type="transmembrane region" description="Helical" evidence="8">
    <location>
        <begin position="468"/>
        <end position="487"/>
    </location>
</feature>
<keyword evidence="7 8" id="KW-0472">Membrane</keyword>
<dbReference type="InterPro" id="IPR020846">
    <property type="entry name" value="MFS_dom"/>
</dbReference>
<feature type="transmembrane region" description="Helical" evidence="8">
    <location>
        <begin position="182"/>
        <end position="201"/>
    </location>
</feature>
<keyword evidence="4" id="KW-1003">Cell membrane</keyword>
<dbReference type="PANTHER" id="PTHR42718">
    <property type="entry name" value="MAJOR FACILITATOR SUPERFAMILY MULTIDRUG TRANSPORTER MFSC"/>
    <property type="match status" value="1"/>
</dbReference>
<dbReference type="PROSITE" id="PS50850">
    <property type="entry name" value="MFS"/>
    <property type="match status" value="1"/>
</dbReference>
<dbReference type="InterPro" id="IPR036259">
    <property type="entry name" value="MFS_trans_sf"/>
</dbReference>
<evidence type="ECO:0000313" key="11">
    <source>
        <dbReference type="Proteomes" id="UP001589747"/>
    </source>
</evidence>
<evidence type="ECO:0000313" key="10">
    <source>
        <dbReference type="EMBL" id="MFB9330351.1"/>
    </source>
</evidence>
<proteinExistence type="inferred from homology"/>
<reference evidence="10 11" key="1">
    <citation type="submission" date="2024-09" db="EMBL/GenBank/DDBJ databases">
        <authorList>
            <person name="Sun Q."/>
            <person name="Mori K."/>
        </authorList>
    </citation>
    <scope>NUCLEOTIDE SEQUENCE [LARGE SCALE GENOMIC DNA]</scope>
    <source>
        <strain evidence="10 11">TISTR 2452</strain>
    </source>
</reference>
<evidence type="ECO:0000256" key="8">
    <source>
        <dbReference type="SAM" id="Phobius"/>
    </source>
</evidence>
<evidence type="ECO:0000256" key="5">
    <source>
        <dbReference type="ARBA" id="ARBA00022692"/>
    </source>
</evidence>
<dbReference type="InterPro" id="IPR004638">
    <property type="entry name" value="EmrB-like"/>
</dbReference>
<evidence type="ECO:0000256" key="7">
    <source>
        <dbReference type="ARBA" id="ARBA00023136"/>
    </source>
</evidence>
<evidence type="ECO:0000256" key="2">
    <source>
        <dbReference type="ARBA" id="ARBA00008537"/>
    </source>
</evidence>
<evidence type="ECO:0000259" key="9">
    <source>
        <dbReference type="PROSITE" id="PS50850"/>
    </source>
</evidence>
<feature type="transmembrane region" description="Helical" evidence="8">
    <location>
        <begin position="122"/>
        <end position="144"/>
    </location>
</feature>
<feature type="transmembrane region" description="Helical" evidence="8">
    <location>
        <begin position="246"/>
        <end position="262"/>
    </location>
</feature>
<evidence type="ECO:0000256" key="3">
    <source>
        <dbReference type="ARBA" id="ARBA00022448"/>
    </source>
</evidence>
<feature type="transmembrane region" description="Helical" evidence="8">
    <location>
        <begin position="96"/>
        <end position="116"/>
    </location>
</feature>
<dbReference type="Proteomes" id="UP001589747">
    <property type="component" value="Unassembled WGS sequence"/>
</dbReference>
<feature type="transmembrane region" description="Helical" evidence="8">
    <location>
        <begin position="345"/>
        <end position="364"/>
    </location>
</feature>